<name>A0A3N0B0R4_9ACTN</name>
<evidence type="ECO:0000313" key="6">
    <source>
        <dbReference type="Proteomes" id="UP000269591"/>
    </source>
</evidence>
<keyword evidence="2" id="KW-0238">DNA-binding</keyword>
<accession>A0A3N0B0R4</accession>
<evidence type="ECO:0000256" key="1">
    <source>
        <dbReference type="ARBA" id="ARBA00023015"/>
    </source>
</evidence>
<comment type="caution">
    <text evidence="5">The sequence shown here is derived from an EMBL/GenBank/DDBJ whole genome shotgun (WGS) entry which is preliminary data.</text>
</comment>
<protein>
    <submittedName>
        <fullName evidence="5">Helix-turn-helix transcriptional regulator</fullName>
    </submittedName>
</protein>
<reference evidence="6" key="1">
    <citation type="submission" date="2018-05" db="EMBL/GenBank/DDBJ databases">
        <title>Genome Sequencing of selected type strains of the family Eggerthellaceae.</title>
        <authorList>
            <person name="Danylec N."/>
            <person name="Stoll D.A."/>
            <person name="Doetsch A."/>
            <person name="Huch M."/>
        </authorList>
    </citation>
    <scope>NUCLEOTIDE SEQUENCE [LARGE SCALE GENOMIC DNA]</scope>
    <source>
        <strain evidence="6">DSM 24851</strain>
    </source>
</reference>
<dbReference type="SMART" id="SM00421">
    <property type="entry name" value="HTH_LUXR"/>
    <property type="match status" value="1"/>
</dbReference>
<keyword evidence="6" id="KW-1185">Reference proteome</keyword>
<dbReference type="Proteomes" id="UP000269591">
    <property type="component" value="Unassembled WGS sequence"/>
</dbReference>
<dbReference type="AlphaFoldDB" id="A0A3N0B0R4"/>
<dbReference type="PANTHER" id="PTHR44688:SF16">
    <property type="entry name" value="DNA-BINDING TRANSCRIPTIONAL ACTIVATOR DEVR_DOSR"/>
    <property type="match status" value="1"/>
</dbReference>
<organism evidence="5 6">
    <name type="scientific">Slackia equolifaciens</name>
    <dbReference type="NCBI Taxonomy" id="498718"/>
    <lineage>
        <taxon>Bacteria</taxon>
        <taxon>Bacillati</taxon>
        <taxon>Actinomycetota</taxon>
        <taxon>Coriobacteriia</taxon>
        <taxon>Eggerthellales</taxon>
        <taxon>Eggerthellaceae</taxon>
        <taxon>Slackia</taxon>
    </lineage>
</organism>
<dbReference type="InterPro" id="IPR000792">
    <property type="entry name" value="Tscrpt_reg_LuxR_C"/>
</dbReference>
<feature type="domain" description="HTH luxR-type" evidence="4">
    <location>
        <begin position="364"/>
        <end position="427"/>
    </location>
</feature>
<dbReference type="PROSITE" id="PS00622">
    <property type="entry name" value="HTH_LUXR_1"/>
    <property type="match status" value="1"/>
</dbReference>
<dbReference type="RefSeq" id="WP_123208745.1">
    <property type="nucleotide sequence ID" value="NZ_JBHTHO010000015.1"/>
</dbReference>
<dbReference type="GO" id="GO:0006355">
    <property type="term" value="P:regulation of DNA-templated transcription"/>
    <property type="evidence" value="ECO:0007669"/>
    <property type="project" value="InterPro"/>
</dbReference>
<dbReference type="CDD" id="cd06170">
    <property type="entry name" value="LuxR_C_like"/>
    <property type="match status" value="1"/>
</dbReference>
<keyword evidence="1" id="KW-0805">Transcription regulation</keyword>
<dbReference type="Gene3D" id="1.10.10.10">
    <property type="entry name" value="Winged helix-like DNA-binding domain superfamily/Winged helix DNA-binding domain"/>
    <property type="match status" value="1"/>
</dbReference>
<dbReference type="Pfam" id="PF00196">
    <property type="entry name" value="GerE"/>
    <property type="match status" value="1"/>
</dbReference>
<evidence type="ECO:0000313" key="5">
    <source>
        <dbReference type="EMBL" id="RNL40389.1"/>
    </source>
</evidence>
<dbReference type="PANTHER" id="PTHR44688">
    <property type="entry name" value="DNA-BINDING TRANSCRIPTIONAL ACTIVATOR DEVR_DOSR"/>
    <property type="match status" value="1"/>
</dbReference>
<dbReference type="InterPro" id="IPR016032">
    <property type="entry name" value="Sig_transdc_resp-reg_C-effctor"/>
</dbReference>
<keyword evidence="3" id="KW-0804">Transcription</keyword>
<dbReference type="OrthoDB" id="4069167at2"/>
<dbReference type="EMBL" id="QIBX01000007">
    <property type="protein sequence ID" value="RNL40389.1"/>
    <property type="molecule type" value="Genomic_DNA"/>
</dbReference>
<dbReference type="PROSITE" id="PS50043">
    <property type="entry name" value="HTH_LUXR_2"/>
    <property type="match status" value="1"/>
</dbReference>
<sequence length="427" mass="46625">MEYRGAQETASAWEVSTRLVQRLCAEGRVDGARKVGGSWVIPLSTQKPADLRLAKDRDAGHCPEDVPASASLDKADDTPLAILGAAVPPAVQPGADALAGLMPLMNSAFVPGACGEAIESIEDLEAREIARAEYYYFSGRAEEAARASSAFLSHPDLATRLSAHLIYAYANLSLGNINSARFALAELRLSLHTDASSSPQSRIAEAFVTYAASVLLHLPAPDDMPPAETFFSLLPPGLRAFALYMHAHRLYLEGDYSRSLGLVEAALLMMPSDYPIPEIYLHLVAVMDHMSLRQTDAARTHLLAAWALARPDGLIEAFGEHHGLLGGMLESVIKKDWPEDFKRIIDITYRFSAGWRRIHNPVAEETVADNLTTTEFAVSMLAARDWTNQEIGAHLGVSANTVKSCLASSFRKLGISRRRDLQQYMLR</sequence>
<evidence type="ECO:0000256" key="3">
    <source>
        <dbReference type="ARBA" id="ARBA00023163"/>
    </source>
</evidence>
<dbReference type="GO" id="GO:0003677">
    <property type="term" value="F:DNA binding"/>
    <property type="evidence" value="ECO:0007669"/>
    <property type="project" value="UniProtKB-KW"/>
</dbReference>
<evidence type="ECO:0000259" key="4">
    <source>
        <dbReference type="PROSITE" id="PS50043"/>
    </source>
</evidence>
<gene>
    <name evidence="5" type="ORF">DMP06_05505</name>
</gene>
<dbReference type="SUPFAM" id="SSF46894">
    <property type="entry name" value="C-terminal effector domain of the bipartite response regulators"/>
    <property type="match status" value="1"/>
</dbReference>
<evidence type="ECO:0000256" key="2">
    <source>
        <dbReference type="ARBA" id="ARBA00023125"/>
    </source>
</evidence>
<dbReference type="InterPro" id="IPR036388">
    <property type="entry name" value="WH-like_DNA-bd_sf"/>
</dbReference>
<proteinExistence type="predicted"/>